<sequence>ALEGRSRSNGEVWKMRNQYSSIEVQPKDGIHFPCGDELEASFKALPVDNLRTKAGRRRLQRFIDRLQAIHNTYARGRT</sequence>
<accession>X1FCM0</accession>
<reference evidence="1" key="1">
    <citation type="journal article" date="2014" name="Front. Microbiol.">
        <title>High frequency of phylogenetically diverse reductive dehalogenase-homologous genes in deep subseafloor sedimentary metagenomes.</title>
        <authorList>
            <person name="Kawai M."/>
            <person name="Futagami T."/>
            <person name="Toyoda A."/>
            <person name="Takaki Y."/>
            <person name="Nishi S."/>
            <person name="Hori S."/>
            <person name="Arai W."/>
            <person name="Tsubouchi T."/>
            <person name="Morono Y."/>
            <person name="Uchiyama I."/>
            <person name="Ito T."/>
            <person name="Fujiyama A."/>
            <person name="Inagaki F."/>
            <person name="Takami H."/>
        </authorList>
    </citation>
    <scope>NUCLEOTIDE SEQUENCE</scope>
    <source>
        <strain evidence="1">Expedition CK06-06</strain>
    </source>
</reference>
<evidence type="ECO:0000313" key="1">
    <source>
        <dbReference type="EMBL" id="GAH18463.1"/>
    </source>
</evidence>
<dbReference type="EMBL" id="BART01030769">
    <property type="protein sequence ID" value="GAH18463.1"/>
    <property type="molecule type" value="Genomic_DNA"/>
</dbReference>
<protein>
    <submittedName>
        <fullName evidence="1">Uncharacterized protein</fullName>
    </submittedName>
</protein>
<dbReference type="AlphaFoldDB" id="X1FCM0"/>
<organism evidence="1">
    <name type="scientific">marine sediment metagenome</name>
    <dbReference type="NCBI Taxonomy" id="412755"/>
    <lineage>
        <taxon>unclassified sequences</taxon>
        <taxon>metagenomes</taxon>
        <taxon>ecological metagenomes</taxon>
    </lineage>
</organism>
<gene>
    <name evidence="1" type="ORF">S01H4_53613</name>
</gene>
<proteinExistence type="predicted"/>
<comment type="caution">
    <text evidence="1">The sequence shown here is derived from an EMBL/GenBank/DDBJ whole genome shotgun (WGS) entry which is preliminary data.</text>
</comment>
<name>X1FCM0_9ZZZZ</name>
<feature type="non-terminal residue" evidence="1">
    <location>
        <position position="1"/>
    </location>
</feature>